<proteinExistence type="predicted"/>
<dbReference type="EMBL" id="BK014934">
    <property type="protein sequence ID" value="DAD83360.1"/>
    <property type="molecule type" value="Genomic_DNA"/>
</dbReference>
<evidence type="ECO:0000256" key="1">
    <source>
        <dbReference type="SAM" id="Phobius"/>
    </source>
</evidence>
<feature type="transmembrane region" description="Helical" evidence="1">
    <location>
        <begin position="21"/>
        <end position="50"/>
    </location>
</feature>
<protein>
    <submittedName>
        <fullName evidence="2">Uncharacterized protein</fullName>
    </submittedName>
</protein>
<name>A0A8S5MMA1_9CAUD</name>
<keyword evidence="1" id="KW-0472">Membrane</keyword>
<sequence>MKSKMSAMTYKEKRELRRAAMAPQLADIIEGFIVGSCFLYLAVGIFYWWITGEMLVKW</sequence>
<keyword evidence="1" id="KW-1133">Transmembrane helix</keyword>
<accession>A0A8S5MMA1</accession>
<reference evidence="2" key="1">
    <citation type="journal article" date="2021" name="Proc. Natl. Acad. Sci. U.S.A.">
        <title>A Catalog of Tens of Thousands of Viruses from Human Metagenomes Reveals Hidden Associations with Chronic Diseases.</title>
        <authorList>
            <person name="Tisza M.J."/>
            <person name="Buck C.B."/>
        </authorList>
    </citation>
    <scope>NUCLEOTIDE SEQUENCE</scope>
    <source>
        <strain evidence="2">Ctckx14</strain>
    </source>
</reference>
<organism evidence="2">
    <name type="scientific">Siphoviridae sp. ctckx14</name>
    <dbReference type="NCBI Taxonomy" id="2826396"/>
    <lineage>
        <taxon>Viruses</taxon>
        <taxon>Duplodnaviria</taxon>
        <taxon>Heunggongvirae</taxon>
        <taxon>Uroviricota</taxon>
        <taxon>Caudoviricetes</taxon>
    </lineage>
</organism>
<evidence type="ECO:0000313" key="2">
    <source>
        <dbReference type="EMBL" id="DAD83360.1"/>
    </source>
</evidence>
<keyword evidence="1" id="KW-0812">Transmembrane</keyword>